<keyword evidence="2" id="KW-1133">Transmembrane helix</keyword>
<feature type="region of interest" description="Disordered" evidence="1">
    <location>
        <begin position="145"/>
        <end position="164"/>
    </location>
</feature>
<dbReference type="Proteomes" id="UP000076563">
    <property type="component" value="Unassembled WGS sequence"/>
</dbReference>
<organism evidence="3 4">
    <name type="scientific">Paenibacillus elgii</name>
    <dbReference type="NCBI Taxonomy" id="189691"/>
    <lineage>
        <taxon>Bacteria</taxon>
        <taxon>Bacillati</taxon>
        <taxon>Bacillota</taxon>
        <taxon>Bacilli</taxon>
        <taxon>Bacillales</taxon>
        <taxon>Paenibacillaceae</taxon>
        <taxon>Paenibacillus</taxon>
    </lineage>
</organism>
<evidence type="ECO:0000313" key="3">
    <source>
        <dbReference type="EMBL" id="KZE78838.1"/>
    </source>
</evidence>
<comment type="caution">
    <text evidence="3">The sequence shown here is derived from an EMBL/GenBank/DDBJ whole genome shotgun (WGS) entry which is preliminary data.</text>
</comment>
<evidence type="ECO:0000256" key="1">
    <source>
        <dbReference type="SAM" id="MobiDB-lite"/>
    </source>
</evidence>
<proteinExistence type="predicted"/>
<evidence type="ECO:0000313" key="4">
    <source>
        <dbReference type="Proteomes" id="UP000076563"/>
    </source>
</evidence>
<dbReference type="EMBL" id="LQRA01000053">
    <property type="protein sequence ID" value="KZE78838.1"/>
    <property type="molecule type" value="Genomic_DNA"/>
</dbReference>
<sequence>MGDAVLEIPVEVLLFITAAISLLFLILVIVLWAKLNKLRRNYKSMLNGTGSLNVEQILMELQEKGNILQENDSRNEQQIQAIRRDMSTMKSHIGIHRYNAFAETGSDLSFSVAILDEQQTGVVLSGIHGRDETYVYAKPIEQGQSKYALSPEEKEAISRSVPKR</sequence>
<keyword evidence="2" id="KW-0472">Membrane</keyword>
<dbReference type="RefSeq" id="WP_063182428.1">
    <property type="nucleotide sequence ID" value="NZ_CP121215.1"/>
</dbReference>
<protein>
    <recommendedName>
        <fullName evidence="5">DUF4446 domain-containing protein</fullName>
    </recommendedName>
</protein>
<keyword evidence="2" id="KW-0812">Transmembrane</keyword>
<accession>A0A163Y3H3</accession>
<reference evidence="4" key="1">
    <citation type="submission" date="2016-01" db="EMBL/GenBank/DDBJ databases">
        <title>Draft genome of Chromobacterium sp. F49.</title>
        <authorList>
            <person name="Hong K.W."/>
        </authorList>
    </citation>
    <scope>NUCLEOTIDE SEQUENCE [LARGE SCALE GENOMIC DNA]</scope>
    <source>
        <strain evidence="4">M63</strain>
    </source>
</reference>
<feature type="transmembrane region" description="Helical" evidence="2">
    <location>
        <begin position="12"/>
        <end position="33"/>
    </location>
</feature>
<evidence type="ECO:0000256" key="2">
    <source>
        <dbReference type="SAM" id="Phobius"/>
    </source>
</evidence>
<keyword evidence="4" id="KW-1185">Reference proteome</keyword>
<name>A0A163Y3H3_9BACL</name>
<evidence type="ECO:0008006" key="5">
    <source>
        <dbReference type="Google" id="ProtNLM"/>
    </source>
</evidence>
<dbReference type="InterPro" id="IPR027981">
    <property type="entry name" value="DUF4446"/>
</dbReference>
<dbReference type="Pfam" id="PF14584">
    <property type="entry name" value="DUF4446"/>
    <property type="match status" value="1"/>
</dbReference>
<gene>
    <name evidence="3" type="ORF">AV654_18790</name>
</gene>
<dbReference type="eggNOG" id="COG1196">
    <property type="taxonomic scope" value="Bacteria"/>
</dbReference>
<dbReference type="AlphaFoldDB" id="A0A163Y3H3"/>
<dbReference type="STRING" id="1007103.GCA_000213315_00636"/>
<dbReference type="OrthoDB" id="5244042at2"/>